<gene>
    <name evidence="1" type="ORF">L3X38_004720</name>
</gene>
<comment type="caution">
    <text evidence="1">The sequence shown here is derived from an EMBL/GenBank/DDBJ whole genome shotgun (WGS) entry which is preliminary data.</text>
</comment>
<dbReference type="EMBL" id="JAJFAZ020000001">
    <property type="protein sequence ID" value="KAI5351829.1"/>
    <property type="molecule type" value="Genomic_DNA"/>
</dbReference>
<accession>A0AAD5F3G2</accession>
<dbReference type="AlphaFoldDB" id="A0AAD5F3G2"/>
<dbReference type="Proteomes" id="UP001054821">
    <property type="component" value="Chromosome 1"/>
</dbReference>
<evidence type="ECO:0000313" key="2">
    <source>
        <dbReference type="Proteomes" id="UP001054821"/>
    </source>
</evidence>
<organism evidence="1 2">
    <name type="scientific">Prunus dulcis</name>
    <name type="common">Almond</name>
    <name type="synonym">Amygdalus dulcis</name>
    <dbReference type="NCBI Taxonomy" id="3755"/>
    <lineage>
        <taxon>Eukaryota</taxon>
        <taxon>Viridiplantae</taxon>
        <taxon>Streptophyta</taxon>
        <taxon>Embryophyta</taxon>
        <taxon>Tracheophyta</taxon>
        <taxon>Spermatophyta</taxon>
        <taxon>Magnoliopsida</taxon>
        <taxon>eudicotyledons</taxon>
        <taxon>Gunneridae</taxon>
        <taxon>Pentapetalae</taxon>
        <taxon>rosids</taxon>
        <taxon>fabids</taxon>
        <taxon>Rosales</taxon>
        <taxon>Rosaceae</taxon>
        <taxon>Amygdaloideae</taxon>
        <taxon>Amygdaleae</taxon>
        <taxon>Prunus</taxon>
    </lineage>
</organism>
<evidence type="ECO:0000313" key="1">
    <source>
        <dbReference type="EMBL" id="KAI5351829.1"/>
    </source>
</evidence>
<reference evidence="1 2" key="1">
    <citation type="journal article" date="2022" name="G3 (Bethesda)">
        <title>Whole-genome sequence and methylome profiling of the almond [Prunus dulcis (Mill.) D.A. Webb] cultivar 'Nonpareil'.</title>
        <authorList>
            <person name="D'Amico-Willman K.M."/>
            <person name="Ouma W.Z."/>
            <person name="Meulia T."/>
            <person name="Sideli G.M."/>
            <person name="Gradziel T.M."/>
            <person name="Fresnedo-Ramirez J."/>
        </authorList>
    </citation>
    <scope>NUCLEOTIDE SEQUENCE [LARGE SCALE GENOMIC DNA]</scope>
    <source>
        <strain evidence="1">Clone GOH B32 T37-40</strain>
    </source>
</reference>
<keyword evidence="2" id="KW-1185">Reference proteome</keyword>
<sequence>MSVVPVEAARTMCPASSSLRAADRAADTARYAEFLMQDTLVMDQHTSYQLEILHLVMVIKRPKPKGLGFKADFLELNMLTDWELAKIWADCHIPNSVVMQILKLLEALSNPKGEVVFFADMFNCGLRLPLRTSIQLILAQICYPPCQFNPNFWFTLLPSRPLLSAFSSPPKE</sequence>
<proteinExistence type="predicted"/>
<protein>
    <submittedName>
        <fullName evidence="1">Uncharacterized protein</fullName>
    </submittedName>
</protein>
<name>A0AAD5F3G2_PRUDU</name>